<dbReference type="EMBL" id="BARV01004320">
    <property type="protein sequence ID" value="GAI17251.1"/>
    <property type="molecule type" value="Genomic_DNA"/>
</dbReference>
<proteinExistence type="predicted"/>
<gene>
    <name evidence="1" type="ORF">S06H3_09680</name>
</gene>
<organism evidence="1">
    <name type="scientific">marine sediment metagenome</name>
    <dbReference type="NCBI Taxonomy" id="412755"/>
    <lineage>
        <taxon>unclassified sequences</taxon>
        <taxon>metagenomes</taxon>
        <taxon>ecological metagenomes</taxon>
    </lineage>
</organism>
<feature type="non-terminal residue" evidence="1">
    <location>
        <position position="170"/>
    </location>
</feature>
<evidence type="ECO:0000313" key="1">
    <source>
        <dbReference type="EMBL" id="GAI17251.1"/>
    </source>
</evidence>
<comment type="caution">
    <text evidence="1">The sequence shown here is derived from an EMBL/GenBank/DDBJ whole genome shotgun (WGS) entry which is preliminary data.</text>
</comment>
<dbReference type="AlphaFoldDB" id="X1MGP1"/>
<name>X1MGP1_9ZZZZ</name>
<sequence>MKNIEDVLSVENDNIGLVYPVTGFKTFDLYFFTVMRRYPLHRVYNSELTEIAADGEVEFNFLGETALGSGDDILEVWKERPFRLLHFSFGVRPSEIWMYRSIPADTVQTGWGHETPPKLGDKFDFVSGEMSPYDNPSVAMETILHYKLSCYLGLKNDADRTIRPSIRMVG</sequence>
<accession>X1MGP1</accession>
<reference evidence="1" key="1">
    <citation type="journal article" date="2014" name="Front. Microbiol.">
        <title>High frequency of phylogenetically diverse reductive dehalogenase-homologous genes in deep subseafloor sedimentary metagenomes.</title>
        <authorList>
            <person name="Kawai M."/>
            <person name="Futagami T."/>
            <person name="Toyoda A."/>
            <person name="Takaki Y."/>
            <person name="Nishi S."/>
            <person name="Hori S."/>
            <person name="Arai W."/>
            <person name="Tsubouchi T."/>
            <person name="Morono Y."/>
            <person name="Uchiyama I."/>
            <person name="Ito T."/>
            <person name="Fujiyama A."/>
            <person name="Inagaki F."/>
            <person name="Takami H."/>
        </authorList>
    </citation>
    <scope>NUCLEOTIDE SEQUENCE</scope>
    <source>
        <strain evidence="1">Expedition CK06-06</strain>
    </source>
</reference>
<protein>
    <submittedName>
        <fullName evidence="1">Uncharacterized protein</fullName>
    </submittedName>
</protein>